<dbReference type="Proteomes" id="UP001589890">
    <property type="component" value="Unassembled WGS sequence"/>
</dbReference>
<comment type="caution">
    <text evidence="3">The sequence shown here is derived from an EMBL/GenBank/DDBJ whole genome shotgun (WGS) entry which is preliminary data.</text>
</comment>
<dbReference type="Gene3D" id="3.10.310.10">
    <property type="entry name" value="Diaminopimelate Epimerase, Chain A, domain 1"/>
    <property type="match status" value="2"/>
</dbReference>
<comment type="similarity">
    <text evidence="1">Belongs to the PhzF family.</text>
</comment>
<accession>A0ABV6QJL0</accession>
<proteinExistence type="inferred from homology"/>
<evidence type="ECO:0000256" key="2">
    <source>
        <dbReference type="ARBA" id="ARBA00023235"/>
    </source>
</evidence>
<evidence type="ECO:0000313" key="4">
    <source>
        <dbReference type="Proteomes" id="UP001589890"/>
    </source>
</evidence>
<gene>
    <name evidence="3" type="ORF">ACFFGN_11625</name>
</gene>
<evidence type="ECO:0000256" key="1">
    <source>
        <dbReference type="ARBA" id="ARBA00008270"/>
    </source>
</evidence>
<dbReference type="RefSeq" id="WP_380046374.1">
    <property type="nucleotide sequence ID" value="NZ_JBHLTC010000014.1"/>
</dbReference>
<dbReference type="InterPro" id="IPR003719">
    <property type="entry name" value="Phenazine_PhzF-like"/>
</dbReference>
<name>A0ABV6QJL0_9ACTN</name>
<sequence>MRIRVVDAFTSTPFSGNPAGVCVLEVGDWPDDAWMSAVAREMAHAETAFTKPGGPDDDGIWGLRWFTPAIEENLCGHATLATTHALYSDGAIGPTVRFSSRSGILAATVNDDGSITLDFPKAEVTPMEVPAGLAEALGVEVVGAYGTGVLRDVLIEVADETTVRGVVPDLGRVEAIQHRDTIRGVTVTALASSGADYDFVSRFFSPNDGIPEDPVTGSAHTALAPFWADRLGRGELRGWQASARGGLVHVVPEGDRVKLSGRAVTMLDGTLHSEPAY</sequence>
<dbReference type="EMBL" id="JBHLTC010000014">
    <property type="protein sequence ID" value="MFC0624715.1"/>
    <property type="molecule type" value="Genomic_DNA"/>
</dbReference>
<organism evidence="3 4">
    <name type="scientific">Kribbella deserti</name>
    <dbReference type="NCBI Taxonomy" id="1926257"/>
    <lineage>
        <taxon>Bacteria</taxon>
        <taxon>Bacillati</taxon>
        <taxon>Actinomycetota</taxon>
        <taxon>Actinomycetes</taxon>
        <taxon>Propionibacteriales</taxon>
        <taxon>Kribbellaceae</taxon>
        <taxon>Kribbella</taxon>
    </lineage>
</organism>
<dbReference type="PIRSF" id="PIRSF016184">
    <property type="entry name" value="PhzC_PhzF"/>
    <property type="match status" value="1"/>
</dbReference>
<dbReference type="Pfam" id="PF02567">
    <property type="entry name" value="PhzC-PhzF"/>
    <property type="match status" value="1"/>
</dbReference>
<dbReference type="PANTHER" id="PTHR13774">
    <property type="entry name" value="PHENAZINE BIOSYNTHESIS PROTEIN"/>
    <property type="match status" value="1"/>
</dbReference>
<reference evidence="3 4" key="1">
    <citation type="submission" date="2024-09" db="EMBL/GenBank/DDBJ databases">
        <authorList>
            <person name="Sun Q."/>
            <person name="Mori K."/>
        </authorList>
    </citation>
    <scope>NUCLEOTIDE SEQUENCE [LARGE SCALE GENOMIC DNA]</scope>
    <source>
        <strain evidence="3 4">CGMCC 1.15906</strain>
    </source>
</reference>
<dbReference type="NCBIfam" id="TIGR00654">
    <property type="entry name" value="PhzF_family"/>
    <property type="match status" value="1"/>
</dbReference>
<keyword evidence="2" id="KW-0413">Isomerase</keyword>
<dbReference type="SUPFAM" id="SSF54506">
    <property type="entry name" value="Diaminopimelate epimerase-like"/>
    <property type="match status" value="1"/>
</dbReference>
<dbReference type="PANTHER" id="PTHR13774:SF17">
    <property type="entry name" value="PHENAZINE BIOSYNTHESIS-LIKE DOMAIN-CONTAINING PROTEIN"/>
    <property type="match status" value="1"/>
</dbReference>
<evidence type="ECO:0000313" key="3">
    <source>
        <dbReference type="EMBL" id="MFC0624715.1"/>
    </source>
</evidence>
<keyword evidence="4" id="KW-1185">Reference proteome</keyword>
<protein>
    <submittedName>
        <fullName evidence="3">PhzF family phenazine biosynthesis protein</fullName>
    </submittedName>
</protein>